<dbReference type="Gene3D" id="1.20.120.1750">
    <property type="match status" value="1"/>
</dbReference>
<keyword evidence="9" id="KW-0833">Ubl conjugation pathway</keyword>
<evidence type="ECO:0000313" key="13">
    <source>
        <dbReference type="Proteomes" id="UP001642260"/>
    </source>
</evidence>
<comment type="cofactor">
    <cofactor evidence="2">
        <name>Zn(2+)</name>
        <dbReference type="ChEBI" id="CHEBI:29105"/>
    </cofactor>
</comment>
<dbReference type="SUPFAM" id="SSF57850">
    <property type="entry name" value="RING/U-box"/>
    <property type="match status" value="2"/>
</dbReference>
<comment type="pathway">
    <text evidence="3">Protein modification; protein ubiquitination.</text>
</comment>
<organism evidence="12 13">
    <name type="scientific">Eruca vesicaria subsp. sativa</name>
    <name type="common">Garden rocket</name>
    <name type="synonym">Eruca sativa</name>
    <dbReference type="NCBI Taxonomy" id="29727"/>
    <lineage>
        <taxon>Eukaryota</taxon>
        <taxon>Viridiplantae</taxon>
        <taxon>Streptophyta</taxon>
        <taxon>Embryophyta</taxon>
        <taxon>Tracheophyta</taxon>
        <taxon>Spermatophyta</taxon>
        <taxon>Magnoliopsida</taxon>
        <taxon>eudicotyledons</taxon>
        <taxon>Gunneridae</taxon>
        <taxon>Pentapetalae</taxon>
        <taxon>rosids</taxon>
        <taxon>malvids</taxon>
        <taxon>Brassicales</taxon>
        <taxon>Brassicaceae</taxon>
        <taxon>Brassiceae</taxon>
        <taxon>Eruca</taxon>
    </lineage>
</organism>
<keyword evidence="10" id="KW-0862">Zinc</keyword>
<evidence type="ECO:0000256" key="7">
    <source>
        <dbReference type="ARBA" id="ARBA00022737"/>
    </source>
</evidence>
<reference evidence="12 13" key="1">
    <citation type="submission" date="2022-03" db="EMBL/GenBank/DDBJ databases">
        <authorList>
            <person name="Macdonald S."/>
            <person name="Ahmed S."/>
            <person name="Newling K."/>
        </authorList>
    </citation>
    <scope>NUCLEOTIDE SEQUENCE [LARGE SCALE GENOMIC DNA]</scope>
</reference>
<keyword evidence="13" id="KW-1185">Reference proteome</keyword>
<comment type="caution">
    <text evidence="12">The sequence shown here is derived from an EMBL/GenBank/DDBJ whole genome shotgun (WGS) entry which is preliminary data.</text>
</comment>
<evidence type="ECO:0000256" key="9">
    <source>
        <dbReference type="ARBA" id="ARBA00022786"/>
    </source>
</evidence>
<dbReference type="PROSITE" id="PS51873">
    <property type="entry name" value="TRIAD"/>
    <property type="match status" value="1"/>
</dbReference>
<feature type="domain" description="RING-type" evidence="11">
    <location>
        <begin position="23"/>
        <end position="204"/>
    </location>
</feature>
<keyword evidence="7" id="KW-0677">Repeat</keyword>
<dbReference type="Proteomes" id="UP001642260">
    <property type="component" value="Unassembled WGS sequence"/>
</dbReference>
<evidence type="ECO:0000256" key="6">
    <source>
        <dbReference type="ARBA" id="ARBA00022723"/>
    </source>
</evidence>
<name>A0ABC8JJN4_ERUVS</name>
<sequence>MITIHTRNHGGRKLEEKLMNKTSKGPANDDYLTYKEAEIRALTRDAVHRFCVNCVKLAVKLLDGTLPNCLKQGCTSRLSVDTCGKLLTPDMSLRWKEMTKEELIPYNERVYCPYERCSYLMSRTELVLVSACGHGRCFKCGGSFCYYCKAPWHGMLSCTDYKKRNPDTQNAKVISLANRNGWRQCGKCNHMVERSNGCRNMTCR</sequence>
<evidence type="ECO:0000313" key="12">
    <source>
        <dbReference type="EMBL" id="CAH8323426.1"/>
    </source>
</evidence>
<dbReference type="EMBL" id="CAKOAT010098600">
    <property type="protein sequence ID" value="CAH8323426.1"/>
    <property type="molecule type" value="Genomic_DNA"/>
</dbReference>
<dbReference type="InterPro" id="IPR031127">
    <property type="entry name" value="E3_UB_ligase_RBR"/>
</dbReference>
<protein>
    <recommendedName>
        <fullName evidence="4">RBR-type E3 ubiquitin transferase</fullName>
        <ecNumber evidence="4">2.3.2.31</ecNumber>
    </recommendedName>
</protein>
<evidence type="ECO:0000256" key="2">
    <source>
        <dbReference type="ARBA" id="ARBA00001947"/>
    </source>
</evidence>
<evidence type="ECO:0000256" key="4">
    <source>
        <dbReference type="ARBA" id="ARBA00012251"/>
    </source>
</evidence>
<keyword evidence="8" id="KW-0863">Zinc-finger</keyword>
<evidence type="ECO:0000256" key="5">
    <source>
        <dbReference type="ARBA" id="ARBA00022679"/>
    </source>
</evidence>
<dbReference type="GO" id="GO:0061630">
    <property type="term" value="F:ubiquitin protein ligase activity"/>
    <property type="evidence" value="ECO:0007669"/>
    <property type="project" value="UniProtKB-EC"/>
</dbReference>
<evidence type="ECO:0000256" key="8">
    <source>
        <dbReference type="ARBA" id="ARBA00022771"/>
    </source>
</evidence>
<dbReference type="GO" id="GO:0008270">
    <property type="term" value="F:zinc ion binding"/>
    <property type="evidence" value="ECO:0007669"/>
    <property type="project" value="UniProtKB-KW"/>
</dbReference>
<dbReference type="InterPro" id="IPR002867">
    <property type="entry name" value="IBR_dom"/>
</dbReference>
<keyword evidence="6" id="KW-0479">Metal-binding</keyword>
<proteinExistence type="predicted"/>
<evidence type="ECO:0000256" key="3">
    <source>
        <dbReference type="ARBA" id="ARBA00004906"/>
    </source>
</evidence>
<evidence type="ECO:0000259" key="11">
    <source>
        <dbReference type="PROSITE" id="PS51873"/>
    </source>
</evidence>
<keyword evidence="5" id="KW-0808">Transferase</keyword>
<dbReference type="EC" id="2.3.2.31" evidence="4"/>
<evidence type="ECO:0000256" key="10">
    <source>
        <dbReference type="ARBA" id="ARBA00022833"/>
    </source>
</evidence>
<dbReference type="AlphaFoldDB" id="A0ABC8JJN4"/>
<comment type="catalytic activity">
    <reaction evidence="1">
        <text>[E2 ubiquitin-conjugating enzyme]-S-ubiquitinyl-L-cysteine + [acceptor protein]-L-lysine = [E2 ubiquitin-conjugating enzyme]-L-cysteine + [acceptor protein]-N(6)-ubiquitinyl-L-lysine.</text>
        <dbReference type="EC" id="2.3.2.31"/>
    </reaction>
</comment>
<gene>
    <name evidence="12" type="ORF">ERUC_LOCUS9884</name>
</gene>
<dbReference type="SMART" id="SM00647">
    <property type="entry name" value="IBR"/>
    <property type="match status" value="1"/>
</dbReference>
<dbReference type="InterPro" id="IPR044066">
    <property type="entry name" value="TRIAD_supradom"/>
</dbReference>
<accession>A0ABC8JJN4</accession>
<dbReference type="PANTHER" id="PTHR11685">
    <property type="entry name" value="RBR FAMILY RING FINGER AND IBR DOMAIN-CONTAINING"/>
    <property type="match status" value="1"/>
</dbReference>
<evidence type="ECO:0000256" key="1">
    <source>
        <dbReference type="ARBA" id="ARBA00001798"/>
    </source>
</evidence>
<dbReference type="Pfam" id="PF01485">
    <property type="entry name" value="IBR"/>
    <property type="match status" value="1"/>
</dbReference>